<keyword evidence="2" id="KW-1133">Transmembrane helix</keyword>
<keyword evidence="2" id="KW-0812">Transmembrane</keyword>
<feature type="compositionally biased region" description="Low complexity" evidence="1">
    <location>
        <begin position="117"/>
        <end position="133"/>
    </location>
</feature>
<evidence type="ECO:0000313" key="4">
    <source>
        <dbReference type="Proteomes" id="UP000693970"/>
    </source>
</evidence>
<keyword evidence="2" id="KW-0472">Membrane</keyword>
<keyword evidence="4" id="KW-1185">Reference proteome</keyword>
<feature type="region of interest" description="Disordered" evidence="1">
    <location>
        <begin position="367"/>
        <end position="387"/>
    </location>
</feature>
<reference evidence="3" key="1">
    <citation type="journal article" date="2021" name="Sci. Rep.">
        <title>Diploid genomic architecture of Nitzschia inconspicua, an elite biomass production diatom.</title>
        <authorList>
            <person name="Oliver A."/>
            <person name="Podell S."/>
            <person name="Pinowska A."/>
            <person name="Traller J.C."/>
            <person name="Smith S.R."/>
            <person name="McClure R."/>
            <person name="Beliaev A."/>
            <person name="Bohutskyi P."/>
            <person name="Hill E.A."/>
            <person name="Rabines A."/>
            <person name="Zheng H."/>
            <person name="Allen L.Z."/>
            <person name="Kuo A."/>
            <person name="Grigoriev I.V."/>
            <person name="Allen A.E."/>
            <person name="Hazlebeck D."/>
            <person name="Allen E.E."/>
        </authorList>
    </citation>
    <scope>NUCLEOTIDE SEQUENCE</scope>
    <source>
        <strain evidence="3">Hildebrandi</strain>
    </source>
</reference>
<feature type="region of interest" description="Disordered" evidence="1">
    <location>
        <begin position="233"/>
        <end position="260"/>
    </location>
</feature>
<gene>
    <name evidence="3" type="ORF">IV203_027108</name>
</gene>
<feature type="compositionally biased region" description="Acidic residues" evidence="1">
    <location>
        <begin position="250"/>
        <end position="260"/>
    </location>
</feature>
<accession>A0A9K3PXS7</accession>
<name>A0A9K3PXS7_9STRA</name>
<feature type="region of interest" description="Disordered" evidence="1">
    <location>
        <begin position="732"/>
        <end position="765"/>
    </location>
</feature>
<comment type="caution">
    <text evidence="3">The sequence shown here is derived from an EMBL/GenBank/DDBJ whole genome shotgun (WGS) entry which is preliminary data.</text>
</comment>
<dbReference type="AlphaFoldDB" id="A0A9K3PXS7"/>
<evidence type="ECO:0000313" key="3">
    <source>
        <dbReference type="EMBL" id="KAG7363747.1"/>
    </source>
</evidence>
<sequence length="765" mass="85250">MLRCRFPMFQSHCLRMVVVFVYFGGAVCLSLVWNGSCCNAQQQYQQQHQNLKSSSSSFSSSSHESIDDDTQNTLLYVTSDGSIAGVLEWNGNIFVTINNNYDDEIDDVDIDIDNNDENMNNEVNDNGNDNANGDENKNDNEEGNDSTIATATSTATSAGGGGTLVKLDLQGKEQVVSKIESTIFFNNVVVLLSADNDNDENDNDDGTIVTLVREANGIGVQIYDTNTFQKMVLPTGTNDHPRINNNNNHDDDEDDDDNEEDHAFLPAYTLSANCFLVGPHLGTMALSFQTIHDHRETNWVVWNRRGEFLLPVFSLNKDNSHDDINDNDDSSMTTTTTIISTDLSSCPAMSLDESTLYISALVVDSTSTKQQQNDNESPTTTQTTTTSSILLRKLSLNENGSANGQGLLHDPIPTNSVVSGPAIHPIDGTIYLLTNQPNNDQRQHFVHTYHPDTLQPLAKIALPKLNGFMAQPDDPDAVLVVNPIFSSDATRMYFFGTKAIVGINTRLDVDDPPLVLFQYPIVTPSPFSSWIKPFLTNDGARILLLEQLQRHHHEEEEEEEDNINNINNANTNINTVITVLDARTGTVHTNETIVLHPDWDISAVQLNQADDCLYIAHTLRTDDDTDDESQSSRLLTIPLPWKQQQQPSSSSSSSTTTTIRQKSPKEPWSAFFLELVLYPTILIACLACQVYRMYRNNRNYNNNAVLRGAYQPIDNNNELDATTTSTTTHKEMELTQLQRQEELSAEYGDLDYDDDDDDEEEESKS</sequence>
<dbReference type="PANTHER" id="PTHR35711:SF1">
    <property type="entry name" value="ECTODERMAL, ISOFORM F"/>
    <property type="match status" value="1"/>
</dbReference>
<feature type="region of interest" description="Disordered" evidence="1">
    <location>
        <begin position="636"/>
        <end position="661"/>
    </location>
</feature>
<evidence type="ECO:0000256" key="1">
    <source>
        <dbReference type="SAM" id="MobiDB-lite"/>
    </source>
</evidence>
<evidence type="ECO:0000256" key="2">
    <source>
        <dbReference type="SAM" id="Phobius"/>
    </source>
</evidence>
<feature type="compositionally biased region" description="Polar residues" evidence="1">
    <location>
        <begin position="367"/>
        <end position="378"/>
    </location>
</feature>
<feature type="compositionally biased region" description="Acidic residues" evidence="1">
    <location>
        <begin position="748"/>
        <end position="765"/>
    </location>
</feature>
<feature type="transmembrane region" description="Helical" evidence="2">
    <location>
        <begin position="668"/>
        <end position="691"/>
    </location>
</feature>
<protein>
    <submittedName>
        <fullName evidence="3">Uncharacterized protein</fullName>
    </submittedName>
</protein>
<dbReference type="EMBL" id="JAGRRH010000010">
    <property type="protein sequence ID" value="KAG7363747.1"/>
    <property type="molecule type" value="Genomic_DNA"/>
</dbReference>
<feature type="compositionally biased region" description="Low complexity" evidence="1">
    <location>
        <begin position="648"/>
        <end position="658"/>
    </location>
</feature>
<feature type="transmembrane region" description="Helical" evidence="2">
    <location>
        <begin position="12"/>
        <end position="33"/>
    </location>
</feature>
<proteinExistence type="predicted"/>
<organism evidence="3 4">
    <name type="scientific">Nitzschia inconspicua</name>
    <dbReference type="NCBI Taxonomy" id="303405"/>
    <lineage>
        <taxon>Eukaryota</taxon>
        <taxon>Sar</taxon>
        <taxon>Stramenopiles</taxon>
        <taxon>Ochrophyta</taxon>
        <taxon>Bacillariophyta</taxon>
        <taxon>Bacillariophyceae</taxon>
        <taxon>Bacillariophycidae</taxon>
        <taxon>Bacillariales</taxon>
        <taxon>Bacillariaceae</taxon>
        <taxon>Nitzschia</taxon>
    </lineage>
</organism>
<dbReference type="Proteomes" id="UP000693970">
    <property type="component" value="Unassembled WGS sequence"/>
</dbReference>
<feature type="region of interest" description="Disordered" evidence="1">
    <location>
        <begin position="108"/>
        <end position="146"/>
    </location>
</feature>
<reference evidence="3" key="2">
    <citation type="submission" date="2021-04" db="EMBL/GenBank/DDBJ databases">
        <authorList>
            <person name="Podell S."/>
        </authorList>
    </citation>
    <scope>NUCLEOTIDE SEQUENCE</scope>
    <source>
        <strain evidence="3">Hildebrandi</strain>
    </source>
</reference>
<dbReference type="PANTHER" id="PTHR35711">
    <property type="entry name" value="EXPRESSED PROTEIN"/>
    <property type="match status" value="1"/>
</dbReference>